<gene>
    <name evidence="7" type="ORF">AWC29_00980</name>
    <name evidence="6" type="ORF">BN973_05654</name>
</gene>
<dbReference type="OrthoDB" id="4687011at2"/>
<keyword evidence="2" id="KW-0719">Serine esterase</keyword>
<evidence type="ECO:0000313" key="6">
    <source>
        <dbReference type="EMBL" id="CDO91247.1"/>
    </source>
</evidence>
<dbReference type="InterPro" id="IPR029058">
    <property type="entry name" value="AB_hydrolase_fold"/>
</dbReference>
<feature type="chain" id="PRO_5001530902" evidence="5">
    <location>
        <begin position="31"/>
        <end position="455"/>
    </location>
</feature>
<dbReference type="eggNOG" id="COG2267">
    <property type="taxonomic scope" value="Bacteria"/>
</dbReference>
<dbReference type="RefSeq" id="WP_036473434.1">
    <property type="nucleotide sequence ID" value="NZ_HG964447.1"/>
</dbReference>
<reference evidence="6" key="1">
    <citation type="journal article" date="2014" name="Genome Announc.">
        <title>Draft Genome Sequence of Mycobacterium triplex DSM 44626.</title>
        <authorList>
            <person name="Sassi M."/>
            <person name="Croce O."/>
            <person name="Robert C."/>
            <person name="Raoult D."/>
            <person name="Drancourt M."/>
        </authorList>
    </citation>
    <scope>NUCLEOTIDE SEQUENCE [LARGE SCALE GENOMIC DNA]</scope>
    <source>
        <strain evidence="6">DSM 44626</strain>
    </source>
</reference>
<dbReference type="AlphaFoldDB" id="A0A024K6Q3"/>
<dbReference type="InterPro" id="IPR000675">
    <property type="entry name" value="Cutinase/axe"/>
</dbReference>
<dbReference type="Gene3D" id="3.40.50.1820">
    <property type="entry name" value="alpha/beta hydrolase"/>
    <property type="match status" value="1"/>
</dbReference>
<sequence precursor="true">MTIRHRCTPLAVSLPLTATLLLSTAAPAHAAPATCPAIEAIAIPGTTQTTPQADPTKPVGILGNILEPIKRIVHLTVDTFYTPYPATIFGGTDGGGYLASKQAGIDSADAHMRTVAYRCPHTNFLLTGYSQGADAAGDIAAAIGHNRGAIPANRLLGVALVADPSQSPVGQPTIGLNQPGVGFAGVRAGGFGALTQRNGILSICAPLDYFCNLPQADLVMRFIGHLGSHLDASDPAGSAQKLATMFMAGLIAPATAAVNQILQLVKDPNLIPDLVHRGVAFGVALAQQLFWLAGPQVAATASELFNAAGQIINLIQARAWTALPVLITAIATKAANVANALSKMQEQTNAINVSAFGPVGAGLAHPGPGLGDLVTAVINAISVATGGIGTQATGIFGPTFAQFSAATVATALKHFAEFIKGDYHNDYDTARLDPAGHTGTQLVQRYFVNQLNRIV</sequence>
<dbReference type="Pfam" id="PF01083">
    <property type="entry name" value="Cutinase"/>
    <property type="match status" value="1"/>
</dbReference>
<dbReference type="GO" id="GO:0052689">
    <property type="term" value="F:carboxylic ester hydrolase activity"/>
    <property type="evidence" value="ECO:0007669"/>
    <property type="project" value="UniProtKB-KW"/>
</dbReference>
<proteinExistence type="inferred from homology"/>
<feature type="signal peptide" evidence="5">
    <location>
        <begin position="1"/>
        <end position="30"/>
    </location>
</feature>
<name>A0A024K6Q3_9MYCO</name>
<evidence type="ECO:0000256" key="1">
    <source>
        <dbReference type="ARBA" id="ARBA00007534"/>
    </source>
</evidence>
<keyword evidence="3" id="KW-0378">Hydrolase</keyword>
<reference evidence="6" key="2">
    <citation type="submission" date="2014-04" db="EMBL/GenBank/DDBJ databases">
        <authorList>
            <person name="Xu Y.W."/>
            <person name="Yang Q."/>
        </authorList>
    </citation>
    <scope>NUCLEOTIDE SEQUENCE</scope>
    <source>
        <strain evidence="6">DSM 44626</strain>
    </source>
</reference>
<evidence type="ECO:0000256" key="4">
    <source>
        <dbReference type="ARBA" id="ARBA00023157"/>
    </source>
</evidence>
<comment type="similarity">
    <text evidence="1">Belongs to the cutinase family.</text>
</comment>
<keyword evidence="8" id="KW-1185">Reference proteome</keyword>
<evidence type="ECO:0000313" key="8">
    <source>
        <dbReference type="Proteomes" id="UP000193710"/>
    </source>
</evidence>
<accession>A0A024K6Q3</accession>
<keyword evidence="5" id="KW-0732">Signal</keyword>
<dbReference type="PANTHER" id="PTHR33630:SF9">
    <property type="entry name" value="CUTINASE 4"/>
    <property type="match status" value="1"/>
</dbReference>
<dbReference type="Proteomes" id="UP000028880">
    <property type="component" value="Unassembled WGS sequence"/>
</dbReference>
<dbReference type="SUPFAM" id="SSF53474">
    <property type="entry name" value="alpha/beta-Hydrolases"/>
    <property type="match status" value="1"/>
</dbReference>
<dbReference type="EMBL" id="LQPY01000023">
    <property type="protein sequence ID" value="ORX03269.1"/>
    <property type="molecule type" value="Genomic_DNA"/>
</dbReference>
<evidence type="ECO:0000313" key="7">
    <source>
        <dbReference type="EMBL" id="ORX03269.1"/>
    </source>
</evidence>
<reference evidence="7 8" key="3">
    <citation type="submission" date="2016-01" db="EMBL/GenBank/DDBJ databases">
        <title>The new phylogeny of the genus Mycobacterium.</title>
        <authorList>
            <person name="Tarcisio F."/>
            <person name="Conor M."/>
            <person name="Antonella G."/>
            <person name="Elisabetta G."/>
            <person name="Giulia F.S."/>
            <person name="Sara T."/>
            <person name="Anna F."/>
            <person name="Clotilde B."/>
            <person name="Roberto B."/>
            <person name="Veronica D.S."/>
            <person name="Fabio R."/>
            <person name="Monica P."/>
            <person name="Olivier J."/>
            <person name="Enrico T."/>
            <person name="Nicola S."/>
        </authorList>
    </citation>
    <scope>NUCLEOTIDE SEQUENCE [LARGE SCALE GENOMIC DNA]</scope>
    <source>
        <strain evidence="7 8">DSM 44626</strain>
    </source>
</reference>
<dbReference type="SMART" id="SM01110">
    <property type="entry name" value="Cutinase"/>
    <property type="match status" value="1"/>
</dbReference>
<dbReference type="Proteomes" id="UP000193710">
    <property type="component" value="Unassembled WGS sequence"/>
</dbReference>
<dbReference type="HOGENOM" id="CLU_605242_0_0_11"/>
<evidence type="ECO:0000256" key="5">
    <source>
        <dbReference type="SAM" id="SignalP"/>
    </source>
</evidence>
<dbReference type="PANTHER" id="PTHR33630">
    <property type="entry name" value="CUTINASE RV1984C-RELATED-RELATED"/>
    <property type="match status" value="1"/>
</dbReference>
<keyword evidence="4" id="KW-1015">Disulfide bond</keyword>
<evidence type="ECO:0000256" key="2">
    <source>
        <dbReference type="ARBA" id="ARBA00022487"/>
    </source>
</evidence>
<dbReference type="STRING" id="47839.BN973_05654"/>
<evidence type="ECO:0000256" key="3">
    <source>
        <dbReference type="ARBA" id="ARBA00022801"/>
    </source>
</evidence>
<protein>
    <submittedName>
        <fullName evidence="6">Cutinase</fullName>
    </submittedName>
</protein>
<organism evidence="6">
    <name type="scientific">Mycobacterium triplex</name>
    <dbReference type="NCBI Taxonomy" id="47839"/>
    <lineage>
        <taxon>Bacteria</taxon>
        <taxon>Bacillati</taxon>
        <taxon>Actinomycetota</taxon>
        <taxon>Actinomycetes</taxon>
        <taxon>Mycobacteriales</taxon>
        <taxon>Mycobacteriaceae</taxon>
        <taxon>Mycobacterium</taxon>
        <taxon>Mycobacterium simiae complex</taxon>
    </lineage>
</organism>
<dbReference type="EMBL" id="HG964447">
    <property type="protein sequence ID" value="CDO91247.1"/>
    <property type="molecule type" value="Genomic_DNA"/>
</dbReference>